<dbReference type="InterPro" id="IPR039422">
    <property type="entry name" value="MarR/SlyA-like"/>
</dbReference>
<evidence type="ECO:0000256" key="3">
    <source>
        <dbReference type="ARBA" id="ARBA00023026"/>
    </source>
</evidence>
<keyword evidence="4" id="KW-0238">DNA-binding</keyword>
<dbReference type="InterPro" id="IPR036388">
    <property type="entry name" value="WH-like_DNA-bd_sf"/>
</dbReference>
<comment type="caution">
    <text evidence="8">The sequence shown here is derived from an EMBL/GenBank/DDBJ whole genome shotgun (WGS) entry which is preliminary data.</text>
</comment>
<dbReference type="GO" id="GO:0003677">
    <property type="term" value="F:DNA binding"/>
    <property type="evidence" value="ECO:0007669"/>
    <property type="project" value="UniProtKB-KW"/>
</dbReference>
<accession>A0A4R6BFV0</accession>
<dbReference type="PANTHER" id="PTHR33164">
    <property type="entry name" value="TRANSCRIPTIONAL REGULATOR, MARR FAMILY"/>
    <property type="match status" value="1"/>
</dbReference>
<protein>
    <submittedName>
        <fullName evidence="8">MarR family transcriptional regulator</fullName>
    </submittedName>
</protein>
<dbReference type="RefSeq" id="WP_133431226.1">
    <property type="nucleotide sequence ID" value="NZ_SCWA01000003.1"/>
</dbReference>
<feature type="domain" description="Transcriptional regulator SarA/SarZ/Rot-like helix-turn-helix" evidence="7">
    <location>
        <begin position="24"/>
        <end position="107"/>
    </location>
</feature>
<dbReference type="InterPro" id="IPR036390">
    <property type="entry name" value="WH_DNA-bd_sf"/>
</dbReference>
<dbReference type="Gene3D" id="1.10.10.10">
    <property type="entry name" value="Winged helix-like DNA-binding domain superfamily/Winged helix DNA-binding domain"/>
    <property type="match status" value="1"/>
</dbReference>
<sequence>MSREKNELSDMVALNDLQKEIDTIFDVISDRFDLSKEEYLTMVALWDNGPMSMKRLNQYVDIKPYKRTRFFNNLVAKGWIYKERPANDERTVIIHYNEERTSDKEEIVNVACSAIKNNMNDFKNYFDQVLNICK</sequence>
<dbReference type="InterPro" id="IPR010166">
    <property type="entry name" value="SarA/Rot_dom"/>
</dbReference>
<evidence type="ECO:0000256" key="1">
    <source>
        <dbReference type="ARBA" id="ARBA00022491"/>
    </source>
</evidence>
<evidence type="ECO:0000256" key="6">
    <source>
        <dbReference type="ARBA" id="ARBA00023163"/>
    </source>
</evidence>
<dbReference type="Pfam" id="PF22381">
    <property type="entry name" value="Staph_reg_Sar_Rot"/>
    <property type="match status" value="1"/>
</dbReference>
<dbReference type="GO" id="GO:0003700">
    <property type="term" value="F:DNA-binding transcription factor activity"/>
    <property type="evidence" value="ECO:0007669"/>
    <property type="project" value="InterPro"/>
</dbReference>
<evidence type="ECO:0000313" key="8">
    <source>
        <dbReference type="EMBL" id="TDL98633.1"/>
    </source>
</evidence>
<evidence type="ECO:0000259" key="7">
    <source>
        <dbReference type="Pfam" id="PF22381"/>
    </source>
</evidence>
<evidence type="ECO:0000256" key="2">
    <source>
        <dbReference type="ARBA" id="ARBA00023015"/>
    </source>
</evidence>
<keyword evidence="1" id="KW-0678">Repressor</keyword>
<dbReference type="Proteomes" id="UP000295310">
    <property type="component" value="Unassembled WGS sequence"/>
</dbReference>
<dbReference type="AlphaFoldDB" id="A0A4R6BFV0"/>
<reference evidence="8 9" key="1">
    <citation type="submission" date="2019-01" db="EMBL/GenBank/DDBJ databases">
        <title>Draft genome sequences of the type strains of six Macrococcus species.</title>
        <authorList>
            <person name="Mazhar S."/>
            <person name="Altermann E."/>
            <person name="Hill C."/>
            <person name="Mcauliffe O."/>
        </authorList>
    </citation>
    <scope>NUCLEOTIDE SEQUENCE [LARGE SCALE GENOMIC DNA]</scope>
    <source>
        <strain evidence="8 9">CCM4811</strain>
    </source>
</reference>
<dbReference type="GO" id="GO:0006950">
    <property type="term" value="P:response to stress"/>
    <property type="evidence" value="ECO:0007669"/>
    <property type="project" value="TreeGrafter"/>
</dbReference>
<evidence type="ECO:0000256" key="5">
    <source>
        <dbReference type="ARBA" id="ARBA00023159"/>
    </source>
</evidence>
<proteinExistence type="predicted"/>
<dbReference type="EMBL" id="SCWA01000003">
    <property type="protein sequence ID" value="TDL98633.1"/>
    <property type="molecule type" value="Genomic_DNA"/>
</dbReference>
<evidence type="ECO:0000313" key="9">
    <source>
        <dbReference type="Proteomes" id="UP000295310"/>
    </source>
</evidence>
<keyword evidence="3" id="KW-0843">Virulence</keyword>
<dbReference type="SUPFAM" id="SSF46785">
    <property type="entry name" value="Winged helix' DNA-binding domain"/>
    <property type="match status" value="1"/>
</dbReference>
<dbReference type="PANTHER" id="PTHR33164:SF56">
    <property type="entry name" value="HTH-TYPE TRANSCRIPTIONAL REGULATOR MHQR"/>
    <property type="match status" value="1"/>
</dbReference>
<keyword evidence="2" id="KW-0805">Transcription regulation</keyword>
<dbReference type="InterPro" id="IPR055166">
    <property type="entry name" value="Transc_reg_Sar_Rot_HTH"/>
</dbReference>
<dbReference type="OrthoDB" id="288929at2"/>
<name>A0A4R6BFV0_9STAP</name>
<keyword evidence="9" id="KW-1185">Reference proteome</keyword>
<organism evidence="8 9">
    <name type="scientific">Macrococcus brunensis</name>
    <dbReference type="NCBI Taxonomy" id="198483"/>
    <lineage>
        <taxon>Bacteria</taxon>
        <taxon>Bacillati</taxon>
        <taxon>Bacillota</taxon>
        <taxon>Bacilli</taxon>
        <taxon>Bacillales</taxon>
        <taxon>Staphylococcaceae</taxon>
        <taxon>Macrococcus</taxon>
    </lineage>
</organism>
<evidence type="ECO:0000256" key="4">
    <source>
        <dbReference type="ARBA" id="ARBA00023125"/>
    </source>
</evidence>
<keyword evidence="6" id="KW-0804">Transcription</keyword>
<keyword evidence="5" id="KW-0010">Activator</keyword>
<gene>
    <name evidence="8" type="ORF">ERX27_02325</name>
</gene>
<dbReference type="NCBIfam" id="TIGR01889">
    <property type="entry name" value="Staph_reg_Sar"/>
    <property type="match status" value="1"/>
</dbReference>